<dbReference type="EMBL" id="JAGGLD010000001">
    <property type="protein sequence ID" value="MBP2000099.1"/>
    <property type="molecule type" value="Genomic_DNA"/>
</dbReference>
<evidence type="ECO:0000313" key="1">
    <source>
        <dbReference type="EMBL" id="MBP2000099.1"/>
    </source>
</evidence>
<name>A0ABS4JHT9_9BACL</name>
<sequence length="38" mass="4440">MKPFLVFDFDGTMVQSKSLAIQLFNEPYQVWGESMELI</sequence>
<accession>A0ABS4JHT9</accession>
<comment type="caution">
    <text evidence="1">The sequence shown here is derived from an EMBL/GenBank/DDBJ whole genome shotgun (WGS) entry which is preliminary data.</text>
</comment>
<reference evidence="1 2" key="1">
    <citation type="submission" date="2021-03" db="EMBL/GenBank/DDBJ databases">
        <title>Genomic Encyclopedia of Type Strains, Phase IV (KMG-IV): sequencing the most valuable type-strain genomes for metagenomic binning, comparative biology and taxonomic classification.</title>
        <authorList>
            <person name="Goeker M."/>
        </authorList>
    </citation>
    <scope>NUCLEOTIDE SEQUENCE [LARGE SCALE GENOMIC DNA]</scope>
    <source>
        <strain evidence="1 2">DSM 26806</strain>
    </source>
</reference>
<organism evidence="1 2">
    <name type="scientific">Paenibacillus shirakamiensis</name>
    <dbReference type="NCBI Taxonomy" id="1265935"/>
    <lineage>
        <taxon>Bacteria</taxon>
        <taxon>Bacillati</taxon>
        <taxon>Bacillota</taxon>
        <taxon>Bacilli</taxon>
        <taxon>Bacillales</taxon>
        <taxon>Paenibacillaceae</taxon>
        <taxon>Paenibacillus</taxon>
    </lineage>
</organism>
<evidence type="ECO:0000313" key="2">
    <source>
        <dbReference type="Proteomes" id="UP001519288"/>
    </source>
</evidence>
<proteinExistence type="predicted"/>
<dbReference type="Proteomes" id="UP001519288">
    <property type="component" value="Unassembled WGS sequence"/>
</dbReference>
<protein>
    <submittedName>
        <fullName evidence="1">Beta-phosphoglucomutase-like phosphatase (HAD superfamily)</fullName>
    </submittedName>
</protein>
<keyword evidence="2" id="KW-1185">Reference proteome</keyword>
<gene>
    <name evidence="1" type="ORF">J2Z69_001118</name>
</gene>